<reference evidence="1" key="1">
    <citation type="submission" date="2018-02" db="EMBL/GenBank/DDBJ databases">
        <title>The genomes of Aspergillus section Nigri reveals drivers in fungal speciation.</title>
        <authorList>
            <consortium name="DOE Joint Genome Institute"/>
            <person name="Vesth T.C."/>
            <person name="Nybo J."/>
            <person name="Theobald S."/>
            <person name="Brandl J."/>
            <person name="Frisvad J.C."/>
            <person name="Nielsen K.F."/>
            <person name="Lyhne E.K."/>
            <person name="Kogle M.E."/>
            <person name="Kuo A."/>
            <person name="Riley R."/>
            <person name="Clum A."/>
            <person name="Nolan M."/>
            <person name="Lipzen A."/>
            <person name="Salamov A."/>
            <person name="Henrissat B."/>
            <person name="Wiebenga A."/>
            <person name="De vries R.P."/>
            <person name="Grigoriev I.V."/>
            <person name="Mortensen U.H."/>
            <person name="Andersen M.R."/>
            <person name="Baker S.E."/>
        </authorList>
    </citation>
    <scope>NUCLEOTIDE SEQUENCE</scope>
    <source>
        <strain evidence="1">CBS 121060</strain>
    </source>
</reference>
<evidence type="ECO:0000313" key="1">
    <source>
        <dbReference type="EMBL" id="RAH66486.1"/>
    </source>
</evidence>
<keyword evidence="2" id="KW-1185">Reference proteome</keyword>
<organism evidence="1 2">
    <name type="scientific">Aspergillus aculeatinus CBS 121060</name>
    <dbReference type="NCBI Taxonomy" id="1448322"/>
    <lineage>
        <taxon>Eukaryota</taxon>
        <taxon>Fungi</taxon>
        <taxon>Dikarya</taxon>
        <taxon>Ascomycota</taxon>
        <taxon>Pezizomycotina</taxon>
        <taxon>Eurotiomycetes</taxon>
        <taxon>Eurotiomycetidae</taxon>
        <taxon>Eurotiales</taxon>
        <taxon>Aspergillaceae</taxon>
        <taxon>Aspergillus</taxon>
        <taxon>Aspergillus subgen. Circumdati</taxon>
    </lineage>
</organism>
<dbReference type="EMBL" id="KZ824982">
    <property type="protein sequence ID" value="RAH66486.1"/>
    <property type="molecule type" value="Genomic_DNA"/>
</dbReference>
<evidence type="ECO:0000313" key="2">
    <source>
        <dbReference type="Proteomes" id="UP000249661"/>
    </source>
</evidence>
<name>A0ACD1GZ83_9EURO</name>
<sequence>MECVYGRISYASWRLRQFRQLVNNSTTTATIHGPVPSQHHNHRTRTLSTSTDEPEPPPPHSADTATKETPAKPPREPRAQKSPRPSSLLPKSPLLTDPKPGYERLHKKKARGKPSHPKDDLSTNPWAVALATPIRQCSLTGLRMPTEFMTGWGLEEHPEGKSLFIHPSEILPPVTVPAPAPSPSSSSSSSSWTDQPKKTQQTSQAIRHLRFRMVNRLTLLNTVTETSRRSNRRIPAIALAFPIRWRPPLGPMTDSMMASCVWRQDMPQFVTRMMRREVGQRLRRAATQSNDSPKRQVWTSVLPLEEDHEEDGAARIAEEALVEALAKMEPIARMETGAVLVLRRTDSPQLPLSGFFHLPQTNSKVPVFDMTRLLAEEDLLACGKFQGQAAVFFRPDDKPTVNAMLGLWKLAGLLRDDPHLDPHLDPHQDLEPES</sequence>
<dbReference type="Proteomes" id="UP000249661">
    <property type="component" value="Unassembled WGS sequence"/>
</dbReference>
<accession>A0ACD1GZ83</accession>
<proteinExistence type="predicted"/>
<gene>
    <name evidence="1" type="ORF">BO66DRAFT_394625</name>
</gene>
<protein>
    <submittedName>
        <fullName evidence="1">Uncharacterized protein</fullName>
    </submittedName>
</protein>